<reference evidence="3 4" key="1">
    <citation type="journal article" date="2003" name="Mol. Microbiol.">
        <title>Genome-based analysis of virulence genes in a non-biofilm-forming Staphylococcus epidermidis strain (ATCC 12228).</title>
        <authorList>
            <person name="Zhang Y.Q."/>
            <person name="Ren S.X."/>
            <person name="Li H.L."/>
            <person name="Wang Y.X."/>
            <person name="Fu G."/>
            <person name="Yang J."/>
            <person name="Qin Z.Q."/>
            <person name="Miao Y.G."/>
            <person name="Wang W.Y."/>
            <person name="Chen R.S."/>
            <person name="Shen Y."/>
            <person name="Chen Z."/>
            <person name="Yuan Z.H."/>
            <person name="Zhao G.P."/>
            <person name="Qu D."/>
            <person name="Danchin A."/>
            <person name="Wen Y.M."/>
        </authorList>
    </citation>
    <scope>NUCLEOTIDE SEQUENCE [LARGE SCALE GENOMIC DNA]</scope>
    <source>
        <strain evidence="4">ATCC 12228 / FDA PCI 1200</strain>
    </source>
</reference>
<sequence>MILKYKYKFLTYMTIVIVSCIIFSTFFLSVNQGAQSEQTYEMTDHKIHQHNQQGTTQNYKDKQNSEQNDQSVFALVN</sequence>
<dbReference type="PATRIC" id="fig|176280.10.peg.998"/>
<accession>A0A0H2VIF4</accession>
<dbReference type="GeneID" id="50018850"/>
<gene>
    <name evidence="3" type="ordered locus">SE_1023</name>
</gene>
<dbReference type="EMBL" id="AE015929">
    <property type="protein sequence ID" value="AAO04620.1"/>
    <property type="molecule type" value="Genomic_DNA"/>
</dbReference>
<proteinExistence type="predicted"/>
<dbReference type="AlphaFoldDB" id="A0A0H2VIF4"/>
<dbReference type="PROSITE" id="PS51257">
    <property type="entry name" value="PROKAR_LIPOPROTEIN"/>
    <property type="match status" value="1"/>
</dbReference>
<protein>
    <submittedName>
        <fullName evidence="3">Uncharacterized protein</fullName>
    </submittedName>
</protein>
<dbReference type="KEGG" id="sep:SE_1023"/>
<dbReference type="eggNOG" id="ENOG50305DX">
    <property type="taxonomic scope" value="Bacteria"/>
</dbReference>
<dbReference type="Proteomes" id="UP000001411">
    <property type="component" value="Chromosome"/>
</dbReference>
<keyword evidence="2" id="KW-0472">Membrane</keyword>
<evidence type="ECO:0000256" key="1">
    <source>
        <dbReference type="SAM" id="MobiDB-lite"/>
    </source>
</evidence>
<dbReference type="OrthoDB" id="2404571at2"/>
<dbReference type="NCBIfam" id="NF041581">
    <property type="entry name" value="SosA"/>
    <property type="match status" value="1"/>
</dbReference>
<organism evidence="3 4">
    <name type="scientific">Staphylococcus epidermidis (strain ATCC 12228 / FDA PCI 1200)</name>
    <dbReference type="NCBI Taxonomy" id="176280"/>
    <lineage>
        <taxon>Bacteria</taxon>
        <taxon>Bacillati</taxon>
        <taxon>Bacillota</taxon>
        <taxon>Bacilli</taxon>
        <taxon>Bacillales</taxon>
        <taxon>Staphylococcaceae</taxon>
        <taxon>Staphylococcus</taxon>
    </lineage>
</organism>
<feature type="region of interest" description="Disordered" evidence="1">
    <location>
        <begin position="46"/>
        <end position="77"/>
    </location>
</feature>
<dbReference type="InterPro" id="IPR048170">
    <property type="entry name" value="SosA-like"/>
</dbReference>
<dbReference type="HOGENOM" id="CLU_182334_0_0_9"/>
<evidence type="ECO:0000256" key="2">
    <source>
        <dbReference type="SAM" id="Phobius"/>
    </source>
</evidence>
<name>A0A0H2VIF4_STAES</name>
<keyword evidence="2" id="KW-1133">Transmembrane helix</keyword>
<evidence type="ECO:0000313" key="3">
    <source>
        <dbReference type="EMBL" id="AAO04620.1"/>
    </source>
</evidence>
<evidence type="ECO:0000313" key="4">
    <source>
        <dbReference type="Proteomes" id="UP000001411"/>
    </source>
</evidence>
<dbReference type="RefSeq" id="WP_001831148.1">
    <property type="nucleotide sequence ID" value="NC_004461.1"/>
</dbReference>
<feature type="transmembrane region" description="Helical" evidence="2">
    <location>
        <begin position="9"/>
        <end position="30"/>
    </location>
</feature>
<keyword evidence="2" id="KW-0812">Transmembrane</keyword>